<dbReference type="GO" id="GO:0016020">
    <property type="term" value="C:membrane"/>
    <property type="evidence" value="ECO:0007669"/>
    <property type="project" value="InterPro"/>
</dbReference>
<feature type="transmembrane region" description="Helical" evidence="2">
    <location>
        <begin position="140"/>
        <end position="162"/>
    </location>
</feature>
<feature type="transmembrane region" description="Helical" evidence="2">
    <location>
        <begin position="62"/>
        <end position="82"/>
    </location>
</feature>
<dbReference type="RefSeq" id="WP_168486986.1">
    <property type="nucleotide sequence ID" value="NZ_JAAZSQ010000012.1"/>
</dbReference>
<gene>
    <name evidence="4" type="ORF">HGG74_13100</name>
</gene>
<evidence type="ECO:0000313" key="5">
    <source>
        <dbReference type="Proteomes" id="UP000544090"/>
    </source>
</evidence>
<feature type="transmembrane region" description="Helical" evidence="2">
    <location>
        <begin position="88"/>
        <end position="104"/>
    </location>
</feature>
<evidence type="ECO:0000313" key="4">
    <source>
        <dbReference type="EMBL" id="NKX55457.1"/>
    </source>
</evidence>
<keyword evidence="2" id="KW-0472">Membrane</keyword>
<dbReference type="InterPro" id="IPR037185">
    <property type="entry name" value="EmrE-like"/>
</dbReference>
<feature type="transmembrane region" description="Helical" evidence="2">
    <location>
        <begin position="261"/>
        <end position="280"/>
    </location>
</feature>
<feature type="domain" description="EamA" evidence="3">
    <location>
        <begin position="144"/>
        <end position="278"/>
    </location>
</feature>
<keyword evidence="5" id="KW-1185">Reference proteome</keyword>
<feature type="transmembrane region" description="Helical" evidence="2">
    <location>
        <begin position="116"/>
        <end position="134"/>
    </location>
</feature>
<reference evidence="4 5" key="1">
    <citation type="submission" date="2020-04" db="EMBL/GenBank/DDBJ databases">
        <title>Arthrobacter sp. nov.</title>
        <authorList>
            <person name="Liu S."/>
        </authorList>
    </citation>
    <scope>NUCLEOTIDE SEQUENCE [LARGE SCALE GENOMIC DNA]</scope>
    <source>
        <strain evidence="4 5">E918</strain>
    </source>
</reference>
<organism evidence="4 5">
    <name type="scientific">Arthrobacter mobilis</name>
    <dbReference type="NCBI Taxonomy" id="2724944"/>
    <lineage>
        <taxon>Bacteria</taxon>
        <taxon>Bacillati</taxon>
        <taxon>Actinomycetota</taxon>
        <taxon>Actinomycetes</taxon>
        <taxon>Micrococcales</taxon>
        <taxon>Micrococcaceae</taxon>
        <taxon>Arthrobacter</taxon>
    </lineage>
</organism>
<accession>A0A7X6HGY8</accession>
<keyword evidence="2" id="KW-1133">Transmembrane helix</keyword>
<dbReference type="Proteomes" id="UP000544090">
    <property type="component" value="Unassembled WGS sequence"/>
</dbReference>
<keyword evidence="2" id="KW-0812">Transmembrane</keyword>
<name>A0A7X6HGY8_9MICC</name>
<feature type="transmembrane region" description="Helical" evidence="2">
    <location>
        <begin position="235"/>
        <end position="255"/>
    </location>
</feature>
<dbReference type="AlphaFoldDB" id="A0A7X6HGY8"/>
<dbReference type="Pfam" id="PF00892">
    <property type="entry name" value="EamA"/>
    <property type="match status" value="1"/>
</dbReference>
<feature type="transmembrane region" description="Helical" evidence="2">
    <location>
        <begin position="31"/>
        <end position="50"/>
    </location>
</feature>
<dbReference type="InterPro" id="IPR000620">
    <property type="entry name" value="EamA_dom"/>
</dbReference>
<evidence type="ECO:0000256" key="1">
    <source>
        <dbReference type="ARBA" id="ARBA00007362"/>
    </source>
</evidence>
<dbReference type="SUPFAM" id="SSF103481">
    <property type="entry name" value="Multidrug resistance efflux transporter EmrE"/>
    <property type="match status" value="1"/>
</dbReference>
<evidence type="ECO:0000256" key="2">
    <source>
        <dbReference type="SAM" id="Phobius"/>
    </source>
</evidence>
<sequence>MIVLLATAGVIGISASGPIMAVTAAPALAIAFWRNFLGGLAMGVPALVSRGGELRRLTAPDLAWTAVAAAALALHFACFITALQLTSVAAATALVCLQSAWIAVANRLRGIRTARVVLAGLGVALGGVVLISGFDLQLSPAALAGDILALLGGALAALYTLAGGRVRRNLSTQSYTGLCYGMCALLLLVLCLVFGQPLAGFPGEAWLGILGVTLAAQLVGHTAFNHLLAVISPMVVSMIILLEIPGAALLAALFLGESLPWGTYLGLALILAGLAVVILFQNRRRNGGPPEAELGAD</sequence>
<proteinExistence type="inferred from homology"/>
<protein>
    <submittedName>
        <fullName evidence="4">DMT family transporter</fullName>
    </submittedName>
</protein>
<comment type="caution">
    <text evidence="4">The sequence shown here is derived from an EMBL/GenBank/DDBJ whole genome shotgun (WGS) entry which is preliminary data.</text>
</comment>
<comment type="similarity">
    <text evidence="1">Belongs to the EamA transporter family.</text>
</comment>
<evidence type="ECO:0000259" key="3">
    <source>
        <dbReference type="Pfam" id="PF00892"/>
    </source>
</evidence>
<dbReference type="PANTHER" id="PTHR22911">
    <property type="entry name" value="ACYL-MALONYL CONDENSING ENZYME-RELATED"/>
    <property type="match status" value="1"/>
</dbReference>
<feature type="transmembrane region" description="Helical" evidence="2">
    <location>
        <begin position="205"/>
        <end position="228"/>
    </location>
</feature>
<dbReference type="PANTHER" id="PTHR22911:SF76">
    <property type="entry name" value="EAMA DOMAIN-CONTAINING PROTEIN"/>
    <property type="match status" value="1"/>
</dbReference>
<feature type="transmembrane region" description="Helical" evidence="2">
    <location>
        <begin position="174"/>
        <end position="199"/>
    </location>
</feature>
<dbReference type="EMBL" id="JAAZSQ010000012">
    <property type="protein sequence ID" value="NKX55457.1"/>
    <property type="molecule type" value="Genomic_DNA"/>
</dbReference>